<comment type="subcellular location">
    <subcellularLocation>
        <location evidence="1">Membrane</location>
        <topology evidence="1">Multi-pass membrane protein</topology>
    </subcellularLocation>
</comment>
<dbReference type="Proteomes" id="UP000886523">
    <property type="component" value="Unassembled WGS sequence"/>
</dbReference>
<dbReference type="Pfam" id="PF05241">
    <property type="entry name" value="EBP"/>
    <property type="match status" value="1"/>
</dbReference>
<dbReference type="GO" id="GO:0016020">
    <property type="term" value="C:membrane"/>
    <property type="evidence" value="ECO:0007669"/>
    <property type="project" value="UniProtKB-SubCell"/>
</dbReference>
<sequence>MSTVFTFTSLCSLAAVVVALGFAIVLSRLVLPKNASPRDRRVFVWLSFDALIHFFLEGSFLYLSVFGRTVHRSSGAFAEMWKEYARADLRWGVADPTVVSLELLTVLGVGPLCCYVLYLISRKDAMQHYWIIVLSTMELYGGFMTFGPEWLVGSPNLNTSNPMYTWLYLAFMNLIWVFIPAWLLFDSYGSLAHSLPASAAKKGI</sequence>
<dbReference type="EMBL" id="MU128959">
    <property type="protein sequence ID" value="KAF9514565.1"/>
    <property type="molecule type" value="Genomic_DNA"/>
</dbReference>
<evidence type="ECO:0000256" key="5">
    <source>
        <dbReference type="ARBA" id="ARBA00023136"/>
    </source>
</evidence>
<dbReference type="InterPro" id="IPR007905">
    <property type="entry name" value="EBP"/>
</dbReference>
<evidence type="ECO:0000256" key="6">
    <source>
        <dbReference type="PROSITE-ProRule" id="PRU01087"/>
    </source>
</evidence>
<dbReference type="PROSITE" id="PS51751">
    <property type="entry name" value="EXPERA"/>
    <property type="match status" value="1"/>
</dbReference>
<feature type="transmembrane region" description="Helical" evidence="7">
    <location>
        <begin position="166"/>
        <end position="185"/>
    </location>
</feature>
<dbReference type="PANTHER" id="PTHR14207">
    <property type="entry name" value="STEROL ISOMERASE"/>
    <property type="match status" value="1"/>
</dbReference>
<dbReference type="PANTHER" id="PTHR14207:SF1">
    <property type="entry name" value="EMOPAMIL-BINDING PROTEIN-LIKE"/>
    <property type="match status" value="1"/>
</dbReference>
<feature type="transmembrane region" description="Helical" evidence="7">
    <location>
        <begin position="129"/>
        <end position="146"/>
    </location>
</feature>
<keyword evidence="10" id="KW-1185">Reference proteome</keyword>
<keyword evidence="3 6" id="KW-0812">Transmembrane</keyword>
<evidence type="ECO:0000256" key="4">
    <source>
        <dbReference type="ARBA" id="ARBA00022989"/>
    </source>
</evidence>
<evidence type="ECO:0000313" key="9">
    <source>
        <dbReference type="EMBL" id="KAF9514565.1"/>
    </source>
</evidence>
<gene>
    <name evidence="9" type="ORF">BS47DRAFT_1328764</name>
</gene>
<feature type="domain" description="EXPERA" evidence="8">
    <location>
        <begin position="38"/>
        <end position="184"/>
    </location>
</feature>
<comment type="caution">
    <text evidence="9">The sequence shown here is derived from an EMBL/GenBank/DDBJ whole genome shotgun (WGS) entry which is preliminary data.</text>
</comment>
<protein>
    <recommendedName>
        <fullName evidence="8">EXPERA domain-containing protein</fullName>
    </recommendedName>
</protein>
<comment type="similarity">
    <text evidence="2">Belongs to the EBP family.</text>
</comment>
<organism evidence="9 10">
    <name type="scientific">Hydnum rufescens UP504</name>
    <dbReference type="NCBI Taxonomy" id="1448309"/>
    <lineage>
        <taxon>Eukaryota</taxon>
        <taxon>Fungi</taxon>
        <taxon>Dikarya</taxon>
        <taxon>Basidiomycota</taxon>
        <taxon>Agaricomycotina</taxon>
        <taxon>Agaricomycetes</taxon>
        <taxon>Cantharellales</taxon>
        <taxon>Hydnaceae</taxon>
        <taxon>Hydnum</taxon>
    </lineage>
</organism>
<accession>A0A9P6AZ72</accession>
<evidence type="ECO:0000313" key="10">
    <source>
        <dbReference type="Proteomes" id="UP000886523"/>
    </source>
</evidence>
<dbReference type="GO" id="GO:0016125">
    <property type="term" value="P:sterol metabolic process"/>
    <property type="evidence" value="ECO:0007669"/>
    <property type="project" value="InterPro"/>
</dbReference>
<keyword evidence="5 6" id="KW-0472">Membrane</keyword>
<dbReference type="InterPro" id="IPR033118">
    <property type="entry name" value="EXPERA"/>
</dbReference>
<proteinExistence type="inferred from homology"/>
<name>A0A9P6AZ72_9AGAM</name>
<evidence type="ECO:0000256" key="2">
    <source>
        <dbReference type="ARBA" id="ARBA00008337"/>
    </source>
</evidence>
<keyword evidence="4 6" id="KW-1133">Transmembrane helix</keyword>
<evidence type="ECO:0000256" key="1">
    <source>
        <dbReference type="ARBA" id="ARBA00004141"/>
    </source>
</evidence>
<dbReference type="GO" id="GO:0005783">
    <property type="term" value="C:endoplasmic reticulum"/>
    <property type="evidence" value="ECO:0007669"/>
    <property type="project" value="TreeGrafter"/>
</dbReference>
<evidence type="ECO:0000259" key="8">
    <source>
        <dbReference type="PROSITE" id="PS51751"/>
    </source>
</evidence>
<reference evidence="9" key="1">
    <citation type="journal article" date="2020" name="Nat. Commun.">
        <title>Large-scale genome sequencing of mycorrhizal fungi provides insights into the early evolution of symbiotic traits.</title>
        <authorList>
            <person name="Miyauchi S."/>
            <person name="Kiss E."/>
            <person name="Kuo A."/>
            <person name="Drula E."/>
            <person name="Kohler A."/>
            <person name="Sanchez-Garcia M."/>
            <person name="Morin E."/>
            <person name="Andreopoulos B."/>
            <person name="Barry K.W."/>
            <person name="Bonito G."/>
            <person name="Buee M."/>
            <person name="Carver A."/>
            <person name="Chen C."/>
            <person name="Cichocki N."/>
            <person name="Clum A."/>
            <person name="Culley D."/>
            <person name="Crous P.W."/>
            <person name="Fauchery L."/>
            <person name="Girlanda M."/>
            <person name="Hayes R.D."/>
            <person name="Keri Z."/>
            <person name="LaButti K."/>
            <person name="Lipzen A."/>
            <person name="Lombard V."/>
            <person name="Magnuson J."/>
            <person name="Maillard F."/>
            <person name="Murat C."/>
            <person name="Nolan M."/>
            <person name="Ohm R.A."/>
            <person name="Pangilinan J."/>
            <person name="Pereira M.F."/>
            <person name="Perotto S."/>
            <person name="Peter M."/>
            <person name="Pfister S."/>
            <person name="Riley R."/>
            <person name="Sitrit Y."/>
            <person name="Stielow J.B."/>
            <person name="Szollosi G."/>
            <person name="Zifcakova L."/>
            <person name="Stursova M."/>
            <person name="Spatafora J.W."/>
            <person name="Tedersoo L."/>
            <person name="Vaario L.M."/>
            <person name="Yamada A."/>
            <person name="Yan M."/>
            <person name="Wang P."/>
            <person name="Xu J."/>
            <person name="Bruns T."/>
            <person name="Baldrian P."/>
            <person name="Vilgalys R."/>
            <person name="Dunand C."/>
            <person name="Henrissat B."/>
            <person name="Grigoriev I.V."/>
            <person name="Hibbett D."/>
            <person name="Nagy L.G."/>
            <person name="Martin F.M."/>
        </authorList>
    </citation>
    <scope>NUCLEOTIDE SEQUENCE</scope>
    <source>
        <strain evidence="9">UP504</strain>
    </source>
</reference>
<feature type="transmembrane region" description="Helical" evidence="7">
    <location>
        <begin position="98"/>
        <end position="120"/>
    </location>
</feature>
<evidence type="ECO:0000256" key="7">
    <source>
        <dbReference type="SAM" id="Phobius"/>
    </source>
</evidence>
<feature type="transmembrane region" description="Helical" evidence="7">
    <location>
        <begin position="43"/>
        <end position="65"/>
    </location>
</feature>
<feature type="transmembrane region" description="Helical" evidence="7">
    <location>
        <begin position="6"/>
        <end position="31"/>
    </location>
</feature>
<evidence type="ECO:0000256" key="3">
    <source>
        <dbReference type="ARBA" id="ARBA00022692"/>
    </source>
</evidence>
<dbReference type="AlphaFoldDB" id="A0A9P6AZ72"/>
<dbReference type="OrthoDB" id="58557at2759"/>
<dbReference type="GO" id="GO:0047750">
    <property type="term" value="F:cholestenol delta-isomerase activity"/>
    <property type="evidence" value="ECO:0007669"/>
    <property type="project" value="InterPro"/>
</dbReference>